<comment type="subcellular location">
    <subcellularLocation>
        <location evidence="1">Cell membrane</location>
        <topology evidence="1">Multi-pass membrane protein</topology>
    </subcellularLocation>
</comment>
<evidence type="ECO:0000256" key="6">
    <source>
        <dbReference type="ARBA" id="ARBA00022989"/>
    </source>
</evidence>
<comment type="function">
    <text evidence="8">Involved in peptidoglycan biosynthesis. Transports lipid-linked peptidoglycan precursors from the inner to the outer leaflet of the cytoplasmic membrane.</text>
</comment>
<name>A0A182D6F7_BLAVI</name>
<evidence type="ECO:0000256" key="1">
    <source>
        <dbReference type="ARBA" id="ARBA00004651"/>
    </source>
</evidence>
<dbReference type="OrthoDB" id="9800982at2"/>
<keyword evidence="6 10" id="KW-1133">Transmembrane helix</keyword>
<dbReference type="EMBL" id="AP014854">
    <property type="protein sequence ID" value="BAS01061.1"/>
    <property type="molecule type" value="Genomic_DNA"/>
</dbReference>
<dbReference type="AlphaFoldDB" id="A0A182D6F7"/>
<reference evidence="11" key="1">
    <citation type="journal article" date="2015" name="Genome Announc.">
        <title>Complete Genome Sequence of the Bacteriochlorophyll b-Producing Photosynthetic Bacterium Blastochloris viridis.</title>
        <authorList>
            <person name="Tsukatani Y."/>
            <person name="Hirose Y."/>
            <person name="Harada J."/>
            <person name="Misawa N."/>
            <person name="Mori K."/>
            <person name="Inoue K."/>
            <person name="Tamiaki H."/>
        </authorList>
    </citation>
    <scope>NUCLEOTIDE SEQUENCE [LARGE SCALE GENOMIC DNA]</scope>
    <source>
        <strain evidence="11">DSM 133</strain>
    </source>
</reference>
<evidence type="ECO:0000256" key="2">
    <source>
        <dbReference type="ARBA" id="ARBA00022475"/>
    </source>
</evidence>
<accession>A0A182D6F7</accession>
<evidence type="ECO:0000256" key="3">
    <source>
        <dbReference type="ARBA" id="ARBA00022692"/>
    </source>
</evidence>
<sequence length="460" mass="50173">MASASSGNLHHQTRLRRWRNRVLGLVRQVTAAGAGRAAATALLIRIASAILAYATQVILARWMGRSDFGIYVYVWTWTLVFGDLVHFGLAYSAQRFIPEYTQNGRLDLLRGFLRSSRWFVALAGTGIAAFGVSGLWAFQPRIDPAELLPLYLACATVPLYALGNLSDGIARTYNWVNLALLPPYILRPALIVALAIMAPLFGLAADAASGMGAAMIATWATAIVQLRLLHRQLARTVEPGPRSYDPKGWASVSFPIFLVFGFYTLFNYTDVIVLQFLRPSAEVATYFAAVKTLAPIAFINFSVVAAVAHRFAEHHVAGADDDQRRLLAQSIRATFWLSVAALAGLLPLGWLMLRLFGPGFEEGYPLLFVLALGLIARASVGPAERLLNMAGEQRRCTVIYACAFATNLIACIALIPHLHMYGAAAAVSLGQVVEATLLYLTVRRRLGLHAFVFFTPKPAP</sequence>
<dbReference type="InterPro" id="IPR004268">
    <property type="entry name" value="MurJ"/>
</dbReference>
<feature type="transmembrane region" description="Helical" evidence="10">
    <location>
        <begin position="211"/>
        <end position="229"/>
    </location>
</feature>
<evidence type="ECO:0000256" key="4">
    <source>
        <dbReference type="ARBA" id="ARBA00022960"/>
    </source>
</evidence>
<keyword evidence="7 10" id="KW-0472">Membrane</keyword>
<dbReference type="GO" id="GO:0009252">
    <property type="term" value="P:peptidoglycan biosynthetic process"/>
    <property type="evidence" value="ECO:0007669"/>
    <property type="project" value="UniProtKB-KW"/>
</dbReference>
<dbReference type="GO" id="GO:0008360">
    <property type="term" value="P:regulation of cell shape"/>
    <property type="evidence" value="ECO:0007669"/>
    <property type="project" value="UniProtKB-KW"/>
</dbReference>
<dbReference type="PATRIC" id="fig|1079.8.peg.3568"/>
<feature type="transmembrane region" description="Helical" evidence="10">
    <location>
        <begin position="184"/>
        <end position="205"/>
    </location>
</feature>
<gene>
    <name evidence="11" type="ORF">BV133_3467</name>
</gene>
<evidence type="ECO:0000256" key="8">
    <source>
        <dbReference type="ARBA" id="ARBA00060041"/>
    </source>
</evidence>
<evidence type="ECO:0000256" key="10">
    <source>
        <dbReference type="SAM" id="Phobius"/>
    </source>
</evidence>
<feature type="transmembrane region" description="Helical" evidence="10">
    <location>
        <begin position="118"/>
        <end position="138"/>
    </location>
</feature>
<evidence type="ECO:0000256" key="5">
    <source>
        <dbReference type="ARBA" id="ARBA00022984"/>
    </source>
</evidence>
<feature type="transmembrane region" description="Helical" evidence="10">
    <location>
        <begin position="70"/>
        <end position="91"/>
    </location>
</feature>
<dbReference type="PANTHER" id="PTHR30250">
    <property type="entry name" value="PST FAMILY PREDICTED COLANIC ACID TRANSPORTER"/>
    <property type="match status" value="1"/>
</dbReference>
<dbReference type="InterPro" id="IPR050833">
    <property type="entry name" value="Poly_Biosynth_Transport"/>
</dbReference>
<feature type="transmembrane region" description="Helical" evidence="10">
    <location>
        <begin position="421"/>
        <end position="442"/>
    </location>
</feature>
<dbReference type="Pfam" id="PF03023">
    <property type="entry name" value="MurJ"/>
    <property type="match status" value="1"/>
</dbReference>
<feature type="transmembrane region" description="Helical" evidence="10">
    <location>
        <begin position="395"/>
        <end position="415"/>
    </location>
</feature>
<feature type="transmembrane region" description="Helical" evidence="10">
    <location>
        <begin position="364"/>
        <end position="383"/>
    </location>
</feature>
<evidence type="ECO:0000256" key="9">
    <source>
        <dbReference type="ARBA" id="ARBA00061532"/>
    </source>
</evidence>
<dbReference type="PANTHER" id="PTHR30250:SF11">
    <property type="entry name" value="O-ANTIGEN TRANSPORTER-RELATED"/>
    <property type="match status" value="1"/>
</dbReference>
<protein>
    <submittedName>
        <fullName evidence="11">Polysaccharide biosynthesis related protein</fullName>
    </submittedName>
</protein>
<feature type="transmembrane region" description="Helical" evidence="10">
    <location>
        <begin position="249"/>
        <end position="266"/>
    </location>
</feature>
<feature type="transmembrane region" description="Helical" evidence="10">
    <location>
        <begin position="286"/>
        <end position="312"/>
    </location>
</feature>
<keyword evidence="4" id="KW-0133">Cell shape</keyword>
<feature type="transmembrane region" description="Helical" evidence="10">
    <location>
        <begin position="42"/>
        <end position="64"/>
    </location>
</feature>
<feature type="transmembrane region" description="Helical" evidence="10">
    <location>
        <begin position="144"/>
        <end position="163"/>
    </location>
</feature>
<evidence type="ECO:0000256" key="7">
    <source>
        <dbReference type="ARBA" id="ARBA00023136"/>
    </source>
</evidence>
<keyword evidence="2" id="KW-1003">Cell membrane</keyword>
<keyword evidence="3 10" id="KW-0812">Transmembrane</keyword>
<keyword evidence="5" id="KW-0573">Peptidoglycan synthesis</keyword>
<evidence type="ECO:0000313" key="11">
    <source>
        <dbReference type="EMBL" id="BAS01061.1"/>
    </source>
</evidence>
<comment type="similarity">
    <text evidence="9">Belongs to the MurJ/MviN family.</text>
</comment>
<dbReference type="GO" id="GO:0005886">
    <property type="term" value="C:plasma membrane"/>
    <property type="evidence" value="ECO:0007669"/>
    <property type="project" value="UniProtKB-SubCell"/>
</dbReference>
<organism evidence="11">
    <name type="scientific">Blastochloris viridis</name>
    <name type="common">Rhodopseudomonas viridis</name>
    <dbReference type="NCBI Taxonomy" id="1079"/>
    <lineage>
        <taxon>Bacteria</taxon>
        <taxon>Pseudomonadati</taxon>
        <taxon>Pseudomonadota</taxon>
        <taxon>Alphaproteobacteria</taxon>
        <taxon>Hyphomicrobiales</taxon>
        <taxon>Blastochloridaceae</taxon>
        <taxon>Blastochloris</taxon>
    </lineage>
</organism>
<feature type="transmembrane region" description="Helical" evidence="10">
    <location>
        <begin position="333"/>
        <end position="352"/>
    </location>
</feature>
<proteinExistence type="inferred from homology"/>